<dbReference type="InterPro" id="IPR018247">
    <property type="entry name" value="EF_Hand_1_Ca_BS"/>
</dbReference>
<feature type="compositionally biased region" description="Low complexity" evidence="8">
    <location>
        <begin position="606"/>
        <end position="618"/>
    </location>
</feature>
<dbReference type="SUPFAM" id="SSF50182">
    <property type="entry name" value="Sm-like ribonucleoproteins"/>
    <property type="match status" value="1"/>
</dbReference>
<dbReference type="EMBL" id="CAJVPJ010000567">
    <property type="protein sequence ID" value="CAG8538060.1"/>
    <property type="molecule type" value="Genomic_DNA"/>
</dbReference>
<dbReference type="Gene3D" id="2.30.30.60">
    <property type="match status" value="1"/>
</dbReference>
<keyword evidence="3 9" id="KW-0812">Transmembrane</keyword>
<evidence type="ECO:0000256" key="7">
    <source>
        <dbReference type="PIRNR" id="PIRNR017209"/>
    </source>
</evidence>
<evidence type="ECO:0000256" key="8">
    <source>
        <dbReference type="SAM" id="MobiDB-lite"/>
    </source>
</evidence>
<dbReference type="InterPro" id="IPR006685">
    <property type="entry name" value="MscS_channel_2nd"/>
</dbReference>
<evidence type="ECO:0000313" key="11">
    <source>
        <dbReference type="EMBL" id="CAG8538060.1"/>
    </source>
</evidence>
<evidence type="ECO:0000256" key="6">
    <source>
        <dbReference type="ARBA" id="ARBA00023136"/>
    </source>
</evidence>
<accession>A0A9N9FI95</accession>
<dbReference type="InterPro" id="IPR016688">
    <property type="entry name" value="MscS-like_plants/fungi"/>
</dbReference>
<dbReference type="InterPro" id="IPR011992">
    <property type="entry name" value="EF-hand-dom_pair"/>
</dbReference>
<feature type="region of interest" description="Disordered" evidence="8">
    <location>
        <begin position="636"/>
        <end position="695"/>
    </location>
</feature>
<dbReference type="InterPro" id="IPR058650">
    <property type="entry name" value="Msy1/2-like"/>
</dbReference>
<dbReference type="InterPro" id="IPR002048">
    <property type="entry name" value="EF_hand_dom"/>
</dbReference>
<evidence type="ECO:0000256" key="1">
    <source>
        <dbReference type="ARBA" id="ARBA00004127"/>
    </source>
</evidence>
<evidence type="ECO:0000259" key="10">
    <source>
        <dbReference type="PROSITE" id="PS50222"/>
    </source>
</evidence>
<dbReference type="Gene3D" id="1.10.238.10">
    <property type="entry name" value="EF-hand"/>
    <property type="match status" value="1"/>
</dbReference>
<gene>
    <name evidence="11" type="ORF">POCULU_LOCUS4394</name>
</gene>
<organism evidence="11 12">
    <name type="scientific">Paraglomus occultum</name>
    <dbReference type="NCBI Taxonomy" id="144539"/>
    <lineage>
        <taxon>Eukaryota</taxon>
        <taxon>Fungi</taxon>
        <taxon>Fungi incertae sedis</taxon>
        <taxon>Mucoromycota</taxon>
        <taxon>Glomeromycotina</taxon>
        <taxon>Glomeromycetes</taxon>
        <taxon>Paraglomerales</taxon>
        <taxon>Paraglomeraceae</taxon>
        <taxon>Paraglomus</taxon>
    </lineage>
</organism>
<evidence type="ECO:0000313" key="12">
    <source>
        <dbReference type="Proteomes" id="UP000789572"/>
    </source>
</evidence>
<dbReference type="AlphaFoldDB" id="A0A9N9FI95"/>
<dbReference type="GO" id="GO:0005509">
    <property type="term" value="F:calcium ion binding"/>
    <property type="evidence" value="ECO:0007669"/>
    <property type="project" value="InterPro"/>
</dbReference>
<keyword evidence="6 7" id="KW-0472">Membrane</keyword>
<keyword evidence="7" id="KW-0256">Endoplasmic reticulum</keyword>
<feature type="transmembrane region" description="Helical" evidence="9">
    <location>
        <begin position="90"/>
        <end position="116"/>
    </location>
</feature>
<feature type="transmembrane region" description="Helical" evidence="9">
    <location>
        <begin position="57"/>
        <end position="78"/>
    </location>
</feature>
<evidence type="ECO:0000256" key="5">
    <source>
        <dbReference type="ARBA" id="ARBA00022989"/>
    </source>
</evidence>
<dbReference type="SUPFAM" id="SSF47473">
    <property type="entry name" value="EF-hand"/>
    <property type="match status" value="1"/>
</dbReference>
<keyword evidence="4" id="KW-0106">Calcium</keyword>
<feature type="compositionally biased region" description="Basic and acidic residues" evidence="8">
    <location>
        <begin position="664"/>
        <end position="687"/>
    </location>
</feature>
<evidence type="ECO:0000256" key="3">
    <source>
        <dbReference type="ARBA" id="ARBA00022692"/>
    </source>
</evidence>
<dbReference type="PANTHER" id="PTHR31323">
    <property type="entry name" value="MECHANOSENSITIVE ION CHANNEL PROTEIN MSY2"/>
    <property type="match status" value="1"/>
</dbReference>
<feature type="domain" description="EF-hand" evidence="10">
    <location>
        <begin position="335"/>
        <end position="370"/>
    </location>
</feature>
<proteinExistence type="inferred from homology"/>
<keyword evidence="5 9" id="KW-1133">Transmembrane helix</keyword>
<feature type="transmembrane region" description="Helical" evidence="9">
    <location>
        <begin position="178"/>
        <end position="201"/>
    </location>
</feature>
<feature type="transmembrane region" description="Helical" evidence="9">
    <location>
        <begin position="394"/>
        <end position="416"/>
    </location>
</feature>
<evidence type="ECO:0000256" key="2">
    <source>
        <dbReference type="ARBA" id="ARBA00008017"/>
    </source>
</evidence>
<evidence type="ECO:0000256" key="4">
    <source>
        <dbReference type="ARBA" id="ARBA00022837"/>
    </source>
</evidence>
<evidence type="ECO:0000256" key="9">
    <source>
        <dbReference type="SAM" id="Phobius"/>
    </source>
</evidence>
<dbReference type="GO" id="GO:0005262">
    <property type="term" value="F:calcium channel activity"/>
    <property type="evidence" value="ECO:0007669"/>
    <property type="project" value="TreeGrafter"/>
</dbReference>
<feature type="region of interest" description="Disordered" evidence="8">
    <location>
        <begin position="595"/>
        <end position="622"/>
    </location>
</feature>
<dbReference type="OrthoDB" id="544685at2759"/>
<dbReference type="Pfam" id="PF00924">
    <property type="entry name" value="MS_channel_2nd"/>
    <property type="match status" value="1"/>
</dbReference>
<sequence length="695" mass="79543">MSSSNLKAEPYPMKDDASIYSRFDEDGENSSDASNRMCFTRFCKWFRQNFSVGTRNLVYIFPGLAILSVPAVLGWTIYKGTYIATVPLEIWALWLGICWFAFFASRFVMAVAPDIFEWFFGLFSSKIKRYMDYWRHLHFYVSNVTFFLAALITFNPIMVAYNGNDGVIVDWQDIVHRILAVLFISSCIIALEKLLLQVIAVKFHQTTYQDRIAQSKYQIAVLSKLLVVAKKRVRRPSIDALVTNRSFGNQGRGGIVKIFKTTKNAIEKTTSVLGHMASEITGQKFDPNTNFAETTVLHYLQSSHGARALGRRLFQAFCPHKRAYLTLDDVRNVFQTDEEAENAFYMFDKDGNGDLTKEEMLISCVEAYKERQAISASLRDLDNAVGKLDSIMMVAIYFVIILLFIAFLNVSFQTYIATAGSVLVALSFMVGSTAQAVFESIIFLFVRHPFDVGDRVVIEGETYIVAEMSLMTTTLTRNDGGEVHVANKSLTELFIHNVRRSGHMADETFIEVDFYTTFEQIEALRKRMVQFLKAEERDFYPQIEITVEKLVKLRQMLIKISVIHKSNWQDDGLTSRRKNKAILIELDIQGPYDSPRFPADKMVPPNRSLRNLHNNSSNDASKADFTLGVKSDVFDEDENRSNRQSIRRRKTERHTFGSDEEDEVHNHKQELESGRVDIVVSDEKGKSDNNYNNYF</sequence>
<feature type="transmembrane region" description="Helical" evidence="9">
    <location>
        <begin position="137"/>
        <end position="158"/>
    </location>
</feature>
<dbReference type="GO" id="GO:0006874">
    <property type="term" value="P:intracellular calcium ion homeostasis"/>
    <property type="evidence" value="ECO:0007669"/>
    <property type="project" value="TreeGrafter"/>
</dbReference>
<protein>
    <recommendedName>
        <fullName evidence="7">Mechanosensitive ion channel protein</fullName>
    </recommendedName>
</protein>
<dbReference type="InterPro" id="IPR010920">
    <property type="entry name" value="LSM_dom_sf"/>
</dbReference>
<comment type="caution">
    <text evidence="11">The sequence shown here is derived from an EMBL/GenBank/DDBJ whole genome shotgun (WGS) entry which is preliminary data.</text>
</comment>
<reference evidence="11" key="1">
    <citation type="submission" date="2021-06" db="EMBL/GenBank/DDBJ databases">
        <authorList>
            <person name="Kallberg Y."/>
            <person name="Tangrot J."/>
            <person name="Rosling A."/>
        </authorList>
    </citation>
    <scope>NUCLEOTIDE SEQUENCE</scope>
    <source>
        <strain evidence="11">IA702</strain>
    </source>
</reference>
<name>A0A9N9FI95_9GLOM</name>
<dbReference type="PROSITE" id="PS50222">
    <property type="entry name" value="EF_HAND_2"/>
    <property type="match status" value="1"/>
</dbReference>
<dbReference type="PANTHER" id="PTHR31323:SF15">
    <property type="entry name" value="MECHANOSENSITIVE ION CHANNEL PROTEIN MSY1"/>
    <property type="match status" value="1"/>
</dbReference>
<dbReference type="PROSITE" id="PS00018">
    <property type="entry name" value="EF_HAND_1"/>
    <property type="match status" value="1"/>
</dbReference>
<dbReference type="InterPro" id="IPR023408">
    <property type="entry name" value="MscS_beta-dom_sf"/>
</dbReference>
<dbReference type="PIRSF" id="PIRSF017209">
    <property type="entry name" value="Memb_At2g17000_prd"/>
    <property type="match status" value="1"/>
</dbReference>
<keyword evidence="12" id="KW-1185">Reference proteome</keyword>
<dbReference type="GO" id="GO:0005789">
    <property type="term" value="C:endoplasmic reticulum membrane"/>
    <property type="evidence" value="ECO:0007669"/>
    <property type="project" value="UniProtKB-SubCell"/>
</dbReference>
<comment type="similarity">
    <text evidence="2 7">Belongs to the MscS (TC 1.A.23) family.</text>
</comment>
<dbReference type="Pfam" id="PF25886">
    <property type="entry name" value="Msy1"/>
    <property type="match status" value="1"/>
</dbReference>
<dbReference type="Proteomes" id="UP000789572">
    <property type="component" value="Unassembled WGS sequence"/>
</dbReference>
<comment type="subcellular location">
    <subcellularLocation>
        <location evidence="1">Endomembrane system</location>
        <topology evidence="1">Multi-pass membrane protein</topology>
    </subcellularLocation>
    <subcellularLocation>
        <location evidence="7">Endoplasmic reticulum membrane</location>
    </subcellularLocation>
</comment>